<dbReference type="AlphaFoldDB" id="A8RKE9"/>
<dbReference type="EMBL" id="ABCC02000015">
    <property type="protein sequence ID" value="EDP18423.1"/>
    <property type="molecule type" value="Genomic_DNA"/>
</dbReference>
<evidence type="ECO:0000313" key="2">
    <source>
        <dbReference type="Proteomes" id="UP000005396"/>
    </source>
</evidence>
<reference evidence="1 2" key="1">
    <citation type="submission" date="2007-08" db="EMBL/GenBank/DDBJ databases">
        <authorList>
            <person name="Fulton L."/>
            <person name="Clifton S."/>
            <person name="Fulton B."/>
            <person name="Xu J."/>
            <person name="Minx P."/>
            <person name="Pepin K.H."/>
            <person name="Johnson M."/>
            <person name="Thiruvilangam P."/>
            <person name="Bhonagiri V."/>
            <person name="Nash W.E."/>
            <person name="Mardis E.R."/>
            <person name="Wilson R.K."/>
        </authorList>
    </citation>
    <scope>NUCLEOTIDE SEQUENCE [LARGE SCALE GENOMIC DNA]</scope>
    <source>
        <strain evidence="2">ATCC BAA-613 / DSM 15670 / CCUG 46953 / JCM 12243 / WAL 16351</strain>
    </source>
</reference>
<gene>
    <name evidence="1" type="ORF">CLOBOL_01294</name>
</gene>
<organism evidence="1 2">
    <name type="scientific">Enterocloster bolteae (strain ATCC BAA-613 / DSM 15670 / CCUG 46953 / JCM 12243 / WAL 16351)</name>
    <name type="common">Clostridium bolteae</name>
    <dbReference type="NCBI Taxonomy" id="411902"/>
    <lineage>
        <taxon>Bacteria</taxon>
        <taxon>Bacillati</taxon>
        <taxon>Bacillota</taxon>
        <taxon>Clostridia</taxon>
        <taxon>Lachnospirales</taxon>
        <taxon>Lachnospiraceae</taxon>
        <taxon>Enterocloster</taxon>
    </lineage>
</organism>
<evidence type="ECO:0000313" key="1">
    <source>
        <dbReference type="EMBL" id="EDP18423.1"/>
    </source>
</evidence>
<protein>
    <submittedName>
        <fullName evidence="1">Uncharacterized protein</fullName>
    </submittedName>
</protein>
<sequence>MTLLPAGYRQKILHGLAELVVADRLYHVIQRTDLISLQGKIGAAGGEHDGTGIIIPADPFSDSDTGGLIPEKNIYEYKVKAASLPAAKEVGGGIEDGRLLAGMCVGAIGGYKAG</sequence>
<accession>A8RKE9</accession>
<dbReference type="PaxDb" id="411902-CLOBOL_01294"/>
<name>A8RKE9_ENTBW</name>
<proteinExistence type="predicted"/>
<dbReference type="HOGENOM" id="CLU_2116698_0_0_9"/>
<reference evidence="1 2" key="2">
    <citation type="submission" date="2007-09" db="EMBL/GenBank/DDBJ databases">
        <title>Draft genome sequence of Clostridium bolteae (ATCC BAA-613).</title>
        <authorList>
            <person name="Sudarsanam P."/>
            <person name="Ley R."/>
            <person name="Guruge J."/>
            <person name="Turnbaugh P.J."/>
            <person name="Mahowald M."/>
            <person name="Liep D."/>
            <person name="Gordon J."/>
        </authorList>
    </citation>
    <scope>NUCLEOTIDE SEQUENCE [LARGE SCALE GENOMIC DNA]</scope>
    <source>
        <strain evidence="2">ATCC BAA-613 / DSM 15670 / CCUG 46953 / JCM 12243 / WAL 16351</strain>
    </source>
</reference>
<dbReference type="Proteomes" id="UP000005396">
    <property type="component" value="Unassembled WGS sequence"/>
</dbReference>
<comment type="caution">
    <text evidence="1">The sequence shown here is derived from an EMBL/GenBank/DDBJ whole genome shotgun (WGS) entry which is preliminary data.</text>
</comment>